<feature type="compositionally biased region" description="Acidic residues" evidence="4">
    <location>
        <begin position="153"/>
        <end position="176"/>
    </location>
</feature>
<dbReference type="OrthoDB" id="19711at2759"/>
<feature type="repeat" description="WD" evidence="3">
    <location>
        <begin position="325"/>
        <end position="364"/>
    </location>
</feature>
<sequence>MHTNANAGPSTHPDEGFGDDYDAAPRSNSELLLLSRAKEMTSEEECEELAYKLLVSLPRSRLATFQRRLAPLLQFDVVGTLPAEVSLQIFSHLPFTSLLTCALVSRRWRALADDQTLWKQLCAAEGWRWRQPSRVHAFEGPSRVGRVQGASAWEDDEGMGDSDEEDEGAEDEEDSIEAARNEWTQMQVELDSGFASMSIASSSRVSVLPRNPANDKPSTTTSRSKSRTRHNSAPAMLSDSTFMRPDYKRLYQTHTRLANRVRAGSYHLSTIQTRGGPFNSHTTTIYCLQLYTYPSTGVQVLFTGSRDETVREWNLTTGLVERVIEGVHAGSVLSICVHNGYLASAGSDRRVAVWDLERNVLVKVITDHEDSVLCVRMDGTRLVSCSKDRTVRTYSFPDLEPQFVLGAHRAAVNAVSISDTLIVSGSGDRSVRLWDATTGKLLRTFENHHTRGIASIDFMAPFVVSGSSDKHLRLFDILSFGGWSTSPEYDHVHHGHHHHPPAPALPGSALAAATNANVCPTCGASPATQSTPSLPTQSPRSHRQRSCIHADLVRSVALGREFVVSGSYDLTIKIWDRKTGALVADLAGGHSGRIFCVGFDALLFSLSFLVVAIHLSLPYSNHPPSEVRTMTRSGLGLHTGAAGAQPLHVGLTNKHIFTFLVLRPEAAPILQRLAAARKARNNRRAMRRARGDADVSDDEGDENELGGLVVAAPATSGVVASSGNAAGSGMVRATRGYLGMLSRGLTSFWNGILVVPRWLSSLTPQQQEELLKTITAFCELMATIAKLFPEPKDDNEGEFQEEVVEVEELDEFGFVVRKKRVVRKRKVVTAATKKPEIERKLKAEKSETSNRDVKKDTSAEDLERYWLDL</sequence>
<keyword evidence="2" id="KW-0677">Repeat</keyword>
<dbReference type="InterPro" id="IPR019775">
    <property type="entry name" value="WD40_repeat_CS"/>
</dbReference>
<dbReference type="InterPro" id="IPR036047">
    <property type="entry name" value="F-box-like_dom_sf"/>
</dbReference>
<feature type="repeat" description="WD" evidence="3">
    <location>
        <begin position="278"/>
        <end position="323"/>
    </location>
</feature>
<evidence type="ECO:0000256" key="3">
    <source>
        <dbReference type="PROSITE-ProRule" id="PRU00221"/>
    </source>
</evidence>
<feature type="region of interest" description="Disordered" evidence="4">
    <location>
        <begin position="146"/>
        <end position="176"/>
    </location>
</feature>
<reference evidence="6" key="1">
    <citation type="submission" date="2020-05" db="EMBL/GenBank/DDBJ databases">
        <title>Mycena genomes resolve the evolution of fungal bioluminescence.</title>
        <authorList>
            <person name="Tsai I.J."/>
        </authorList>
    </citation>
    <scope>NUCLEOTIDE SEQUENCE</scope>
    <source>
        <strain evidence="6">110903Hualien_Pintung</strain>
    </source>
</reference>
<dbReference type="Pfam" id="PF12937">
    <property type="entry name" value="F-box-like"/>
    <property type="match status" value="1"/>
</dbReference>
<evidence type="ECO:0000259" key="5">
    <source>
        <dbReference type="PROSITE" id="PS50181"/>
    </source>
</evidence>
<dbReference type="PRINTS" id="PR00320">
    <property type="entry name" value="GPROTEINBRPT"/>
</dbReference>
<dbReference type="InterPro" id="IPR036322">
    <property type="entry name" value="WD40_repeat_dom_sf"/>
</dbReference>
<dbReference type="GO" id="GO:1990234">
    <property type="term" value="C:transferase complex"/>
    <property type="evidence" value="ECO:0007669"/>
    <property type="project" value="UniProtKB-ARBA"/>
</dbReference>
<dbReference type="PROSITE" id="PS00678">
    <property type="entry name" value="WD_REPEATS_1"/>
    <property type="match status" value="2"/>
</dbReference>
<dbReference type="InterPro" id="IPR015943">
    <property type="entry name" value="WD40/YVTN_repeat-like_dom_sf"/>
</dbReference>
<dbReference type="SUPFAM" id="SSF81383">
    <property type="entry name" value="F-box domain"/>
    <property type="match status" value="1"/>
</dbReference>
<comment type="caution">
    <text evidence="6">The sequence shown here is derived from an EMBL/GenBank/DDBJ whole genome shotgun (WGS) entry which is preliminary data.</text>
</comment>
<feature type="region of interest" description="Disordered" evidence="4">
    <location>
        <begin position="1"/>
        <end position="21"/>
    </location>
</feature>
<evidence type="ECO:0000256" key="4">
    <source>
        <dbReference type="SAM" id="MobiDB-lite"/>
    </source>
</evidence>
<dbReference type="EMBL" id="JACAZE010000017">
    <property type="protein sequence ID" value="KAF7296180.1"/>
    <property type="molecule type" value="Genomic_DNA"/>
</dbReference>
<dbReference type="SUPFAM" id="SSF50978">
    <property type="entry name" value="WD40 repeat-like"/>
    <property type="match status" value="1"/>
</dbReference>
<proteinExistence type="predicted"/>
<name>A0A8H6SAX2_MYCCL</name>
<keyword evidence="1 3" id="KW-0853">WD repeat</keyword>
<dbReference type="Gene3D" id="1.20.1280.50">
    <property type="match status" value="1"/>
</dbReference>
<keyword evidence="7" id="KW-1185">Reference proteome</keyword>
<feature type="repeat" description="WD" evidence="3">
    <location>
        <begin position="549"/>
        <end position="585"/>
    </location>
</feature>
<dbReference type="SMART" id="SM00256">
    <property type="entry name" value="FBOX"/>
    <property type="match status" value="1"/>
</dbReference>
<dbReference type="InterPro" id="IPR020472">
    <property type="entry name" value="WD40_PAC1"/>
</dbReference>
<feature type="repeat" description="WD" evidence="3">
    <location>
        <begin position="405"/>
        <end position="444"/>
    </location>
</feature>
<dbReference type="Proteomes" id="UP000613580">
    <property type="component" value="Unassembled WGS sequence"/>
</dbReference>
<dbReference type="AlphaFoldDB" id="A0A8H6SAX2"/>
<dbReference type="PROSITE" id="PS50181">
    <property type="entry name" value="FBOX"/>
    <property type="match status" value="1"/>
</dbReference>
<dbReference type="PANTHER" id="PTHR22847:SF745">
    <property type="entry name" value="F-BOX_WD REPEAT-CONTAINING PROTEIN 7"/>
    <property type="match status" value="1"/>
</dbReference>
<dbReference type="PROSITE" id="PS50294">
    <property type="entry name" value="WD_REPEATS_REGION"/>
    <property type="match status" value="1"/>
</dbReference>
<evidence type="ECO:0000313" key="6">
    <source>
        <dbReference type="EMBL" id="KAF7296180.1"/>
    </source>
</evidence>
<protein>
    <submittedName>
        <fullName evidence="6">F-box/WD repeat-containing protein 11</fullName>
    </submittedName>
</protein>
<dbReference type="SMART" id="SM00320">
    <property type="entry name" value="WD40"/>
    <property type="match status" value="6"/>
</dbReference>
<dbReference type="InterPro" id="IPR001680">
    <property type="entry name" value="WD40_rpt"/>
</dbReference>
<accession>A0A8H6SAX2</accession>
<dbReference type="InterPro" id="IPR001810">
    <property type="entry name" value="F-box_dom"/>
</dbReference>
<dbReference type="Pfam" id="PF00400">
    <property type="entry name" value="WD40"/>
    <property type="match status" value="6"/>
</dbReference>
<evidence type="ECO:0000256" key="1">
    <source>
        <dbReference type="ARBA" id="ARBA00022574"/>
    </source>
</evidence>
<dbReference type="CDD" id="cd00200">
    <property type="entry name" value="WD40"/>
    <property type="match status" value="1"/>
</dbReference>
<feature type="domain" description="F-box" evidence="5">
    <location>
        <begin position="75"/>
        <end position="121"/>
    </location>
</feature>
<dbReference type="Gene3D" id="2.130.10.10">
    <property type="entry name" value="YVTN repeat-like/Quinoprotein amine dehydrogenase"/>
    <property type="match status" value="2"/>
</dbReference>
<evidence type="ECO:0000313" key="7">
    <source>
        <dbReference type="Proteomes" id="UP000613580"/>
    </source>
</evidence>
<gene>
    <name evidence="6" type="ORF">HMN09_01086500</name>
</gene>
<feature type="region of interest" description="Disordered" evidence="4">
    <location>
        <begin position="205"/>
        <end position="238"/>
    </location>
</feature>
<organism evidence="6 7">
    <name type="scientific">Mycena chlorophos</name>
    <name type="common">Agaric fungus</name>
    <name type="synonym">Agaricus chlorophos</name>
    <dbReference type="NCBI Taxonomy" id="658473"/>
    <lineage>
        <taxon>Eukaryota</taxon>
        <taxon>Fungi</taxon>
        <taxon>Dikarya</taxon>
        <taxon>Basidiomycota</taxon>
        <taxon>Agaricomycotina</taxon>
        <taxon>Agaricomycetes</taxon>
        <taxon>Agaricomycetidae</taxon>
        <taxon>Agaricales</taxon>
        <taxon>Marasmiineae</taxon>
        <taxon>Mycenaceae</taxon>
        <taxon>Mycena</taxon>
    </lineage>
</organism>
<dbReference type="PROSITE" id="PS50082">
    <property type="entry name" value="WD_REPEATS_2"/>
    <property type="match status" value="4"/>
</dbReference>
<evidence type="ECO:0000256" key="2">
    <source>
        <dbReference type="ARBA" id="ARBA00022737"/>
    </source>
</evidence>
<dbReference type="PANTHER" id="PTHR22847">
    <property type="entry name" value="WD40 REPEAT PROTEIN"/>
    <property type="match status" value="1"/>
</dbReference>